<comment type="caution">
    <text evidence="1">The sequence shown here is derived from an EMBL/GenBank/DDBJ whole genome shotgun (WGS) entry which is preliminary data.</text>
</comment>
<name>A0A4U7ATV3_9PEZI</name>
<gene>
    <name evidence="1" type="ORF">C1H76_8104</name>
</gene>
<dbReference type="Proteomes" id="UP000308133">
    <property type="component" value="Unassembled WGS sequence"/>
</dbReference>
<evidence type="ECO:0000313" key="1">
    <source>
        <dbReference type="EMBL" id="TKX19906.1"/>
    </source>
</evidence>
<reference evidence="1 2" key="1">
    <citation type="submission" date="2018-02" db="EMBL/GenBank/DDBJ databases">
        <title>Draft genome sequences of Elsinoe sp., causing black scab on jojoba.</title>
        <authorList>
            <person name="Stodart B."/>
            <person name="Jeffress S."/>
            <person name="Ash G."/>
            <person name="Arun Chinnappa K."/>
        </authorList>
    </citation>
    <scope>NUCLEOTIDE SEQUENCE [LARGE SCALE GENOMIC DNA]</scope>
    <source>
        <strain evidence="1 2">Hillstone_2</strain>
    </source>
</reference>
<evidence type="ECO:0000313" key="2">
    <source>
        <dbReference type="Proteomes" id="UP000308133"/>
    </source>
</evidence>
<accession>A0A4U7ATV3</accession>
<sequence>MSNTSIANATPQAPPSPTVQAFVDNIASDTYSSETNEETASNKKEYFPHTYIYRKPKTKNSVRFWYISEKN</sequence>
<proteinExistence type="predicted"/>
<dbReference type="AlphaFoldDB" id="A0A4U7ATV3"/>
<dbReference type="EMBL" id="PTQR01000106">
    <property type="protein sequence ID" value="TKX19906.1"/>
    <property type="molecule type" value="Genomic_DNA"/>
</dbReference>
<protein>
    <submittedName>
        <fullName evidence="1">Uncharacterized protein</fullName>
    </submittedName>
</protein>
<organism evidence="1 2">
    <name type="scientific">Elsinoe australis</name>
    <dbReference type="NCBI Taxonomy" id="40998"/>
    <lineage>
        <taxon>Eukaryota</taxon>
        <taxon>Fungi</taxon>
        <taxon>Dikarya</taxon>
        <taxon>Ascomycota</taxon>
        <taxon>Pezizomycotina</taxon>
        <taxon>Dothideomycetes</taxon>
        <taxon>Dothideomycetidae</taxon>
        <taxon>Myriangiales</taxon>
        <taxon>Elsinoaceae</taxon>
        <taxon>Elsinoe</taxon>
    </lineage>
</organism>